<dbReference type="AlphaFoldDB" id="A0A8C9UIL2"/>
<dbReference type="GO" id="GO:0042985">
    <property type="term" value="P:negative regulation of amyloid precursor protein biosynthetic process"/>
    <property type="evidence" value="ECO:0007669"/>
    <property type="project" value="TreeGrafter"/>
</dbReference>
<dbReference type="Ensembl" id="ENSSCAT00000026029.1">
    <property type="protein sequence ID" value="ENSSCAP00000023370.1"/>
    <property type="gene ID" value="ENSSCAG00000016752.1"/>
</dbReference>
<dbReference type="GeneTree" id="ENSGT00950000183115"/>
<dbReference type="InterPro" id="IPR040145">
    <property type="entry name" value="ITM2"/>
</dbReference>
<feature type="domain" description="BRICHOS" evidence="17">
    <location>
        <begin position="140"/>
        <end position="225"/>
    </location>
</feature>
<feature type="transmembrane region" description="Helical" evidence="16">
    <location>
        <begin position="62"/>
        <end position="84"/>
    </location>
</feature>
<dbReference type="GO" id="GO:0001540">
    <property type="term" value="F:amyloid-beta binding"/>
    <property type="evidence" value="ECO:0007669"/>
    <property type="project" value="TreeGrafter"/>
</dbReference>
<evidence type="ECO:0000256" key="12">
    <source>
        <dbReference type="ARBA" id="ARBA00023228"/>
    </source>
</evidence>
<keyword evidence="3 16" id="KW-1003">Cell membrane</keyword>
<dbReference type="PANTHER" id="PTHR10962">
    <property type="entry name" value="INTEGRAL TRANSMEMBRANE PROTEIN 2"/>
    <property type="match status" value="1"/>
</dbReference>
<evidence type="ECO:0000313" key="18">
    <source>
        <dbReference type="Ensembl" id="ENSSCAP00000023370.1"/>
    </source>
</evidence>
<evidence type="ECO:0000256" key="16">
    <source>
        <dbReference type="RuleBase" id="RU367061"/>
    </source>
</evidence>
<accession>A0A8C9UIL2</accession>
<protein>
    <recommendedName>
        <fullName evidence="16">Integral membrane protein 2</fullName>
    </recommendedName>
</protein>
<evidence type="ECO:0000256" key="14">
    <source>
        <dbReference type="ARBA" id="ARBA00037874"/>
    </source>
</evidence>
<proteinExistence type="inferred from homology"/>
<evidence type="ECO:0000256" key="4">
    <source>
        <dbReference type="ARBA" id="ARBA00022553"/>
    </source>
</evidence>
<keyword evidence="5" id="KW-0165">Cleavage on pair of basic residues</keyword>
<evidence type="ECO:0000256" key="13">
    <source>
        <dbReference type="ARBA" id="ARBA00037782"/>
    </source>
</evidence>
<dbReference type="Pfam" id="PF04089">
    <property type="entry name" value="BRICHOS"/>
    <property type="match status" value="1"/>
</dbReference>
<keyword evidence="8 16" id="KW-1133">Transmembrane helix</keyword>
<comment type="subunit">
    <text evidence="15">Interacts with BACE1. Interacts with APP. Interacts with STMN2.</text>
</comment>
<keyword evidence="12" id="KW-0458">Lysosome</keyword>
<keyword evidence="9 16" id="KW-0472">Membrane</keyword>
<evidence type="ECO:0000256" key="15">
    <source>
        <dbReference type="ARBA" id="ARBA00038611"/>
    </source>
</evidence>
<evidence type="ECO:0000256" key="1">
    <source>
        <dbReference type="ARBA" id="ARBA00004401"/>
    </source>
</evidence>
<dbReference type="GO" id="GO:0005886">
    <property type="term" value="C:plasma membrane"/>
    <property type="evidence" value="ECO:0007669"/>
    <property type="project" value="UniProtKB-SubCell"/>
</dbReference>
<keyword evidence="11" id="KW-0325">Glycoprotein</keyword>
<comment type="subcellular location">
    <subcellularLocation>
        <location evidence="1">Cell membrane</location>
        <topology evidence="1">Single-pass type II membrane protein</topology>
    </subcellularLocation>
    <subcellularLocation>
        <location evidence="14">Lysosome membrane</location>
        <topology evidence="14">Single-pass type II membrane protein</topology>
    </subcellularLocation>
    <subcellularLocation>
        <location evidence="16">Membrane</location>
        <topology evidence="16">Single-pass type II membrane protein</topology>
    </subcellularLocation>
</comment>
<evidence type="ECO:0000256" key="9">
    <source>
        <dbReference type="ARBA" id="ARBA00023136"/>
    </source>
</evidence>
<comment type="function">
    <text evidence="13">Negative regulator of amyloid-beta peptide production. May inhibit the processing of APP by blocking its access to alpha- and beta-secretase. Binding to the beta-secretase-cleaved APP C-terminal fragment is negligible, suggesting that ITM2C is a poor gamma-secretase cleavage inhibitor. May play a role in TNF-induced cell death and neuronal differentiation.</text>
</comment>
<evidence type="ECO:0000256" key="5">
    <source>
        <dbReference type="ARBA" id="ARBA00022685"/>
    </source>
</evidence>
<evidence type="ECO:0000256" key="8">
    <source>
        <dbReference type="ARBA" id="ARBA00022989"/>
    </source>
</evidence>
<reference evidence="18" key="1">
    <citation type="submission" date="2025-08" db="UniProtKB">
        <authorList>
            <consortium name="Ensembl"/>
        </authorList>
    </citation>
    <scope>IDENTIFICATION</scope>
</reference>
<dbReference type="PROSITE" id="PS50869">
    <property type="entry name" value="BRICHOS"/>
    <property type="match status" value="1"/>
</dbReference>
<evidence type="ECO:0000256" key="2">
    <source>
        <dbReference type="ARBA" id="ARBA00006794"/>
    </source>
</evidence>
<evidence type="ECO:0000256" key="3">
    <source>
        <dbReference type="ARBA" id="ARBA00022475"/>
    </source>
</evidence>
<comment type="similarity">
    <text evidence="2 16">Belongs to the ITM2 family.</text>
</comment>
<evidence type="ECO:0000256" key="11">
    <source>
        <dbReference type="ARBA" id="ARBA00023180"/>
    </source>
</evidence>
<dbReference type="GO" id="GO:0005794">
    <property type="term" value="C:Golgi apparatus"/>
    <property type="evidence" value="ECO:0007669"/>
    <property type="project" value="TreeGrafter"/>
</dbReference>
<name>A0A8C9UIL2_SERCA</name>
<dbReference type="InterPro" id="IPR007084">
    <property type="entry name" value="BRICHOS_dom"/>
</dbReference>
<dbReference type="GO" id="GO:0005765">
    <property type="term" value="C:lysosomal membrane"/>
    <property type="evidence" value="ECO:0007669"/>
    <property type="project" value="UniProtKB-SubCell"/>
</dbReference>
<evidence type="ECO:0000256" key="7">
    <source>
        <dbReference type="ARBA" id="ARBA00022968"/>
    </source>
</evidence>
<keyword evidence="7 16" id="KW-0735">Signal-anchor</keyword>
<organism evidence="18 19">
    <name type="scientific">Serinus canaria</name>
    <name type="common">Island canary</name>
    <name type="synonym">Fringilla canaria</name>
    <dbReference type="NCBI Taxonomy" id="9135"/>
    <lineage>
        <taxon>Eukaryota</taxon>
        <taxon>Metazoa</taxon>
        <taxon>Chordata</taxon>
        <taxon>Craniata</taxon>
        <taxon>Vertebrata</taxon>
        <taxon>Euteleostomi</taxon>
        <taxon>Archelosauria</taxon>
        <taxon>Archosauria</taxon>
        <taxon>Dinosauria</taxon>
        <taxon>Saurischia</taxon>
        <taxon>Theropoda</taxon>
        <taxon>Coelurosauria</taxon>
        <taxon>Aves</taxon>
        <taxon>Neognathae</taxon>
        <taxon>Neoaves</taxon>
        <taxon>Telluraves</taxon>
        <taxon>Australaves</taxon>
        <taxon>Passeriformes</taxon>
        <taxon>Passeroidea</taxon>
        <taxon>Fringillidae</taxon>
        <taxon>Carduelinae</taxon>
        <taxon>Serinus</taxon>
    </lineage>
</organism>
<evidence type="ECO:0000259" key="17">
    <source>
        <dbReference type="PROSITE" id="PS50869"/>
    </source>
</evidence>
<evidence type="ECO:0000256" key="6">
    <source>
        <dbReference type="ARBA" id="ARBA00022692"/>
    </source>
</evidence>
<evidence type="ECO:0000256" key="10">
    <source>
        <dbReference type="ARBA" id="ARBA00023157"/>
    </source>
</evidence>
<dbReference type="Proteomes" id="UP000694409">
    <property type="component" value="Unassembled WGS sequence"/>
</dbReference>
<keyword evidence="4" id="KW-0597">Phosphoprotein</keyword>
<keyword evidence="6 16" id="KW-0812">Transmembrane</keyword>
<reference evidence="18" key="2">
    <citation type="submission" date="2025-09" db="UniProtKB">
        <authorList>
            <consortium name="Ensembl"/>
        </authorList>
    </citation>
    <scope>IDENTIFICATION</scope>
</reference>
<dbReference type="GO" id="GO:0070062">
    <property type="term" value="C:extracellular exosome"/>
    <property type="evidence" value="ECO:0007669"/>
    <property type="project" value="TreeGrafter"/>
</dbReference>
<dbReference type="SMART" id="SM01039">
    <property type="entry name" value="BRICHOS"/>
    <property type="match status" value="1"/>
</dbReference>
<sequence length="268" mass="29855">KVSVWRSPRWLGVGQVGEELQAPGSAPVPAAGGLEQALRWAFCPQEEPGAVAQGRRSSLSGVCYLTMGLLVLLLGLVFASMYVYRYFFITQLPRESVFHCGVLYEDSLYSPFKGQLELHEDVKIYIEENYEQINVPVPQFGGSDPADIIHDFQRGLTAYHDITLDKCYVIELNTTIVMPPRNLWELLVNVKVQLQPCCFCMLSLSGLLGASFILHRCDSSVTRPASVSDIKGWRDAPSCRSRRLEVTQLNDGPCTSLAEHKMLRALAC</sequence>
<keyword evidence="19" id="KW-1185">Reference proteome</keyword>
<keyword evidence="10" id="KW-1015">Disulfide bond</keyword>
<dbReference type="PANTHER" id="PTHR10962:SF5">
    <property type="entry name" value="INTEGRAL MEMBRANE PROTEIN 2C"/>
    <property type="match status" value="1"/>
</dbReference>
<evidence type="ECO:0000313" key="19">
    <source>
        <dbReference type="Proteomes" id="UP000694409"/>
    </source>
</evidence>